<evidence type="ECO:0000256" key="1">
    <source>
        <dbReference type="SAM" id="MobiDB-lite"/>
    </source>
</evidence>
<dbReference type="AlphaFoldDB" id="A5KQ56"/>
<reference evidence="2 3" key="1">
    <citation type="submission" date="2007-03" db="EMBL/GenBank/DDBJ databases">
        <authorList>
            <person name="Fulton L."/>
            <person name="Clifton S."/>
            <person name="Fulton B."/>
            <person name="Xu J."/>
            <person name="Minx P."/>
            <person name="Pepin K.H."/>
            <person name="Johnson M."/>
            <person name="Thiruvilangam P."/>
            <person name="Bhonagiri V."/>
            <person name="Nash W.E."/>
            <person name="Mardis E.R."/>
            <person name="Wilson R.K."/>
        </authorList>
    </citation>
    <scope>NUCLEOTIDE SEQUENCE [LARGE SCALE GENOMIC DNA]</scope>
    <source>
        <strain evidence="2 3">ATCC 27756</strain>
    </source>
</reference>
<feature type="region of interest" description="Disordered" evidence="1">
    <location>
        <begin position="1"/>
        <end position="20"/>
    </location>
</feature>
<dbReference type="HOGENOM" id="CLU_3103489_0_0_9"/>
<comment type="caution">
    <text evidence="2">The sequence shown here is derived from an EMBL/GenBank/DDBJ whole genome shotgun (WGS) entry which is preliminary data.</text>
</comment>
<organism evidence="2 3">
    <name type="scientific">[Ruminococcus] torques ATCC 27756</name>
    <dbReference type="NCBI Taxonomy" id="411460"/>
    <lineage>
        <taxon>Bacteria</taxon>
        <taxon>Bacillati</taxon>
        <taxon>Bacillota</taxon>
        <taxon>Clostridia</taxon>
        <taxon>Lachnospirales</taxon>
        <taxon>Lachnospiraceae</taxon>
        <taxon>Mediterraneibacter</taxon>
    </lineage>
</organism>
<proteinExistence type="predicted"/>
<evidence type="ECO:0000313" key="2">
    <source>
        <dbReference type="EMBL" id="EDK23398.1"/>
    </source>
</evidence>
<dbReference type="EMBL" id="AAVP02000015">
    <property type="protein sequence ID" value="EDK23398.1"/>
    <property type="molecule type" value="Genomic_DNA"/>
</dbReference>
<sequence length="51" mass="6259">MNKKKSLKPEKQKQNMKKKAAYRIIKRRRHSFTHKRTPVWMNCYLSLSLIL</sequence>
<gene>
    <name evidence="2" type="ORF">RUMTOR_02393</name>
</gene>
<protein>
    <submittedName>
        <fullName evidence="2">Uncharacterized protein</fullName>
    </submittedName>
</protein>
<name>A5KQ56_9FIRM</name>
<dbReference type="Proteomes" id="UP000003577">
    <property type="component" value="Unassembled WGS sequence"/>
</dbReference>
<evidence type="ECO:0000313" key="3">
    <source>
        <dbReference type="Proteomes" id="UP000003577"/>
    </source>
</evidence>
<reference evidence="2 3" key="2">
    <citation type="submission" date="2007-04" db="EMBL/GenBank/DDBJ databases">
        <title>Draft genome sequence of Ruminococcus torques (ATCC 27756).</title>
        <authorList>
            <person name="Sudarsanam P."/>
            <person name="Ley R."/>
            <person name="Guruge J."/>
            <person name="Turnbaugh P.J."/>
            <person name="Mahowald M."/>
            <person name="Liep D."/>
            <person name="Gordon J."/>
        </authorList>
    </citation>
    <scope>NUCLEOTIDE SEQUENCE [LARGE SCALE GENOMIC DNA]</scope>
    <source>
        <strain evidence="2 3">ATCC 27756</strain>
    </source>
</reference>
<dbReference type="PaxDb" id="411460-RUMTOR_02393"/>
<accession>A5KQ56</accession>